<reference evidence="2 3" key="1">
    <citation type="submission" date="2015-09" db="EMBL/GenBank/DDBJ databases">
        <title>Genome announcement of multiple Pseudomonas syringae strains.</title>
        <authorList>
            <person name="Thakur S."/>
            <person name="Wang P.W."/>
            <person name="Gong Y."/>
            <person name="Weir B.S."/>
            <person name="Guttman D.S."/>
        </authorList>
    </citation>
    <scope>NUCLEOTIDE SEQUENCE [LARGE SCALE GENOMIC DNA]</scope>
    <source>
        <strain evidence="2 3">ICMP3963</strain>
    </source>
</reference>
<proteinExistence type="predicted"/>
<dbReference type="AlphaFoldDB" id="A0A0Q0CI46"/>
<evidence type="ECO:0000313" key="3">
    <source>
        <dbReference type="Proteomes" id="UP000050317"/>
    </source>
</evidence>
<organism evidence="2 3">
    <name type="scientific">Pseudomonas syringae pv. viburni</name>
    <dbReference type="NCBI Taxonomy" id="251703"/>
    <lineage>
        <taxon>Bacteria</taxon>
        <taxon>Pseudomonadati</taxon>
        <taxon>Pseudomonadota</taxon>
        <taxon>Gammaproteobacteria</taxon>
        <taxon>Pseudomonadales</taxon>
        <taxon>Pseudomonadaceae</taxon>
        <taxon>Pseudomonas</taxon>
    </lineage>
</organism>
<dbReference type="Gene3D" id="3.40.50.300">
    <property type="entry name" value="P-loop containing nucleotide triphosphate hydrolases"/>
    <property type="match status" value="1"/>
</dbReference>
<sequence>MNSQIPSFNLNQIETAQTKTITLAQHKSSGKTTFALNFASKLIAEGKKVLIVDLDPIRAAEDFYKLNASNVKARIENLTKLVSESLNDNRLGDVKRYTNSISAWNKKATLNIYGSSLSAFSLTTVKSTHPDFDYILIDIPANLYTSADEIKPEISQLFIDSDLVIFPVKAEPQELKTAPKLGNYVANLTQFCQSKGIPVNTKFRSMLCFESAKYKGDKGLAKITDTIVGFAKTFHSNIPPILAPMVFRSLYPNKISEARSIYSSESVEAKTAQQEFDAVAQQIINTLN</sequence>
<dbReference type="PANTHER" id="PTHR13696">
    <property type="entry name" value="P-LOOP CONTAINING NUCLEOSIDE TRIPHOSPHATE HYDROLASE"/>
    <property type="match status" value="1"/>
</dbReference>
<dbReference type="PANTHER" id="PTHR13696:SF99">
    <property type="entry name" value="COBYRINIC ACID AC-DIAMIDE SYNTHASE"/>
    <property type="match status" value="1"/>
</dbReference>
<dbReference type="InterPro" id="IPR027417">
    <property type="entry name" value="P-loop_NTPase"/>
</dbReference>
<accession>A0A0Q0CI46</accession>
<feature type="domain" description="AAA" evidence="1">
    <location>
        <begin position="19"/>
        <end position="190"/>
    </location>
</feature>
<protein>
    <recommendedName>
        <fullName evidence="1">AAA domain-containing protein</fullName>
    </recommendedName>
</protein>
<dbReference type="InterPro" id="IPR050678">
    <property type="entry name" value="DNA_Partitioning_ATPase"/>
</dbReference>
<dbReference type="Proteomes" id="UP000050317">
    <property type="component" value="Unassembled WGS sequence"/>
</dbReference>
<gene>
    <name evidence="2" type="ORF">ALO40_03661</name>
</gene>
<name>A0A0Q0CI46_9PSED</name>
<dbReference type="InterPro" id="IPR025669">
    <property type="entry name" value="AAA_dom"/>
</dbReference>
<dbReference type="Pfam" id="PF13614">
    <property type="entry name" value="AAA_31"/>
    <property type="match status" value="1"/>
</dbReference>
<evidence type="ECO:0000259" key="1">
    <source>
        <dbReference type="Pfam" id="PF13614"/>
    </source>
</evidence>
<comment type="caution">
    <text evidence="2">The sequence shown here is derived from an EMBL/GenBank/DDBJ whole genome shotgun (WGS) entry which is preliminary data.</text>
</comment>
<dbReference type="PATRIC" id="fig|251703.9.peg.5105"/>
<dbReference type="SUPFAM" id="SSF52540">
    <property type="entry name" value="P-loop containing nucleoside triphosphate hydrolases"/>
    <property type="match status" value="1"/>
</dbReference>
<dbReference type="EMBL" id="LJRR01000359">
    <property type="protein sequence ID" value="KPZ11406.1"/>
    <property type="molecule type" value="Genomic_DNA"/>
</dbReference>
<dbReference type="RefSeq" id="WP_044422411.1">
    <property type="nucleotide sequence ID" value="NZ_JYHK01000045.1"/>
</dbReference>
<evidence type="ECO:0000313" key="2">
    <source>
        <dbReference type="EMBL" id="KPZ11406.1"/>
    </source>
</evidence>